<dbReference type="GO" id="GO:0003700">
    <property type="term" value="F:DNA-binding transcription factor activity"/>
    <property type="evidence" value="ECO:0007669"/>
    <property type="project" value="InterPro"/>
</dbReference>
<dbReference type="EMBL" id="JACHJV010000001">
    <property type="protein sequence ID" value="MBB4926418.1"/>
    <property type="molecule type" value="Genomic_DNA"/>
</dbReference>
<sequence>MSKVVFLLTPQLHLLDLAGPAQVFSAAADLGHPYEIRFVGEQEFVRTAQGVDLRAATDWPELTAEDLIMVPGWRTQSLSVTERDRGHDHERDNGRLEWATLDRLTAHHAAGGTVASICAGADALGRAGLLDGRRCTTHHDLQEGLARRYPRATVVRDVLYVMDDRLITSAGIASGIDLALHLIAVRHGPYDAARVARAMVVYARRNGDEQQASAMLRHRAHLSDAVHRAQDLIDAGYTGTLALAELAAAVGVSERTLTRRFVAATGLTPLRYQQELRIEHAEHLIAQGGTAEAAARAVGFQDARMLRRLRAARSAATDAAPTGPATAGPATAGPVTGAPGAPGALVGPAAAHPASARPPARPANSTVAAAR</sequence>
<dbReference type="Pfam" id="PF12833">
    <property type="entry name" value="HTH_18"/>
    <property type="match status" value="1"/>
</dbReference>
<protein>
    <submittedName>
        <fullName evidence="5">Transcriptional regulator GlxA family with amidase domain</fullName>
    </submittedName>
</protein>
<dbReference type="RefSeq" id="WP_376778514.1">
    <property type="nucleotide sequence ID" value="NZ_JACHJV010000001.1"/>
</dbReference>
<dbReference type="PANTHER" id="PTHR43130">
    <property type="entry name" value="ARAC-FAMILY TRANSCRIPTIONAL REGULATOR"/>
    <property type="match status" value="1"/>
</dbReference>
<dbReference type="PROSITE" id="PS01124">
    <property type="entry name" value="HTH_ARAC_FAMILY_2"/>
    <property type="match status" value="1"/>
</dbReference>
<dbReference type="Proteomes" id="UP000540506">
    <property type="component" value="Unassembled WGS sequence"/>
</dbReference>
<dbReference type="InterPro" id="IPR002818">
    <property type="entry name" value="DJ-1/PfpI"/>
</dbReference>
<evidence type="ECO:0000256" key="2">
    <source>
        <dbReference type="ARBA" id="ARBA00023163"/>
    </source>
</evidence>
<name>A0A7W7R6P8_KITKI</name>
<keyword evidence="2" id="KW-0804">Transcription</keyword>
<dbReference type="SUPFAM" id="SSF46689">
    <property type="entry name" value="Homeodomain-like"/>
    <property type="match status" value="1"/>
</dbReference>
<dbReference type="InterPro" id="IPR052158">
    <property type="entry name" value="INH-QAR"/>
</dbReference>
<evidence type="ECO:0000259" key="4">
    <source>
        <dbReference type="PROSITE" id="PS01124"/>
    </source>
</evidence>
<dbReference type="Gene3D" id="1.10.10.60">
    <property type="entry name" value="Homeodomain-like"/>
    <property type="match status" value="1"/>
</dbReference>
<keyword evidence="1" id="KW-0805">Transcription regulation</keyword>
<comment type="caution">
    <text evidence="5">The sequence shown here is derived from an EMBL/GenBank/DDBJ whole genome shotgun (WGS) entry which is preliminary data.</text>
</comment>
<evidence type="ECO:0000256" key="3">
    <source>
        <dbReference type="SAM" id="MobiDB-lite"/>
    </source>
</evidence>
<feature type="compositionally biased region" description="Low complexity" evidence="3">
    <location>
        <begin position="314"/>
        <end position="358"/>
    </location>
</feature>
<gene>
    <name evidence="5" type="ORF">FHR34_005411</name>
</gene>
<dbReference type="PANTHER" id="PTHR43130:SF3">
    <property type="entry name" value="HTH-TYPE TRANSCRIPTIONAL REGULATOR RV1931C"/>
    <property type="match status" value="1"/>
</dbReference>
<dbReference type="InterPro" id="IPR029062">
    <property type="entry name" value="Class_I_gatase-like"/>
</dbReference>
<dbReference type="CDD" id="cd03137">
    <property type="entry name" value="GATase1_AraC_1"/>
    <property type="match status" value="1"/>
</dbReference>
<dbReference type="Gene3D" id="3.40.50.880">
    <property type="match status" value="1"/>
</dbReference>
<dbReference type="InterPro" id="IPR009057">
    <property type="entry name" value="Homeodomain-like_sf"/>
</dbReference>
<keyword evidence="6" id="KW-1185">Reference proteome</keyword>
<feature type="domain" description="HTH araC/xylS-type" evidence="4">
    <location>
        <begin position="227"/>
        <end position="308"/>
    </location>
</feature>
<proteinExistence type="predicted"/>
<feature type="region of interest" description="Disordered" evidence="3">
    <location>
        <begin position="314"/>
        <end position="371"/>
    </location>
</feature>
<evidence type="ECO:0000256" key="1">
    <source>
        <dbReference type="ARBA" id="ARBA00023015"/>
    </source>
</evidence>
<dbReference type="InterPro" id="IPR018060">
    <property type="entry name" value="HTH_AraC"/>
</dbReference>
<dbReference type="SUPFAM" id="SSF52317">
    <property type="entry name" value="Class I glutamine amidotransferase-like"/>
    <property type="match status" value="1"/>
</dbReference>
<reference evidence="5 6" key="1">
    <citation type="submission" date="2020-08" db="EMBL/GenBank/DDBJ databases">
        <title>Sequencing the genomes of 1000 actinobacteria strains.</title>
        <authorList>
            <person name="Klenk H.-P."/>
        </authorList>
    </citation>
    <scope>NUCLEOTIDE SEQUENCE [LARGE SCALE GENOMIC DNA]</scope>
    <source>
        <strain evidence="5 6">DSM 41654</strain>
    </source>
</reference>
<dbReference type="GO" id="GO:0043565">
    <property type="term" value="F:sequence-specific DNA binding"/>
    <property type="evidence" value="ECO:0007669"/>
    <property type="project" value="InterPro"/>
</dbReference>
<dbReference type="AlphaFoldDB" id="A0A7W7R6P8"/>
<evidence type="ECO:0000313" key="6">
    <source>
        <dbReference type="Proteomes" id="UP000540506"/>
    </source>
</evidence>
<organism evidence="5 6">
    <name type="scientific">Kitasatospora kifunensis</name>
    <name type="common">Streptomyces kifunensis</name>
    <dbReference type="NCBI Taxonomy" id="58351"/>
    <lineage>
        <taxon>Bacteria</taxon>
        <taxon>Bacillati</taxon>
        <taxon>Actinomycetota</taxon>
        <taxon>Actinomycetes</taxon>
        <taxon>Kitasatosporales</taxon>
        <taxon>Streptomycetaceae</taxon>
        <taxon>Kitasatospora</taxon>
    </lineage>
</organism>
<dbReference type="Pfam" id="PF01965">
    <property type="entry name" value="DJ-1_PfpI"/>
    <property type="match status" value="1"/>
</dbReference>
<dbReference type="SMART" id="SM00342">
    <property type="entry name" value="HTH_ARAC"/>
    <property type="match status" value="1"/>
</dbReference>
<accession>A0A7W7R6P8</accession>
<evidence type="ECO:0000313" key="5">
    <source>
        <dbReference type="EMBL" id="MBB4926418.1"/>
    </source>
</evidence>